<dbReference type="InterPro" id="IPR002182">
    <property type="entry name" value="NB-ARC"/>
</dbReference>
<comment type="caution">
    <text evidence="2">The sequence shown here is derived from an EMBL/GenBank/DDBJ whole genome shotgun (WGS) entry which is preliminary data.</text>
</comment>
<sequence>MKTDTRASRIKNLIQIGELHGPLELGEDEEDEEPIPEPELRQPLHDIVGRSPLVAEVLAGIDAGQRDFAFEFLAGVGKTTLAAELIRDPALRSRFDGVLWAHLGQTPDVRSELLKWAEAVGLDETAVAKRKTDGELGRAIASRFGKRRLLLIIDDVWTSEHGQLFMLGGKEVRRVLTSRKRGVARELSPNARVLVVPKLSPADSLLLLRALAQDVTETAEAEDLAALVERVDGLPLALVMMGKMLRNMAEEEAPVRALLASLRDIGQMFKEKKPIEFTENLSRPMAEVIEAGYEQLGSSGLLDSEQLDGDMLRAAVTALSVLRPDPQWFDETLAQAVTGVSRLALCQLAQAGMIERRQSAEGQPPRYTMHRVIAEFLRSKLEEEQLKALNTRAADYFLAQLSEIEEVYQKRTQYLALYRYENPVWREAQDNWLYHFAQAGYNPRASLAFLRVWLTAFWWWSCFTDKGFDFCDQLLDEWEHRLALSAPETASAAAGGAPLAAQSGERIHRLREGLELLRRFKKHYPKETAHDRGGEGWTAVQEVLDEMRQRTGLAGDPPEPANVDGCVVRGFSSIFLAEAARFGRRDFETALGHYADALACFEAIGDAWNSAWVNYHQADMLAGCGRLDDAKPLCEQALQLGTDQGDPEVIALAQRVLGDIALSAGDIAEAGRRYQAAVENAYRFQIEPEPPDDYTIGFYPELAEDVAAALLRLHGERPAEAQALAQALREPWLRVAALPAAGAAGSAPFDADARSLAAWLFPPPLDSDQLADRGQDYGERVGAHLALLPLKTGKTP</sequence>
<evidence type="ECO:0000313" key="2">
    <source>
        <dbReference type="EMBL" id="MDN3921722.1"/>
    </source>
</evidence>
<evidence type="ECO:0000313" key="3">
    <source>
        <dbReference type="Proteomes" id="UP001228044"/>
    </source>
</evidence>
<gene>
    <name evidence="2" type="ORF">QWJ38_15620</name>
</gene>
<dbReference type="Gene3D" id="1.25.40.10">
    <property type="entry name" value="Tetratricopeptide repeat domain"/>
    <property type="match status" value="1"/>
</dbReference>
<feature type="domain" description="NB-ARC" evidence="1">
    <location>
        <begin position="74"/>
        <end position="212"/>
    </location>
</feature>
<keyword evidence="3" id="KW-1185">Reference proteome</keyword>
<organism evidence="2 3">
    <name type="scientific">Roseateles violae</name>
    <dbReference type="NCBI Taxonomy" id="3058042"/>
    <lineage>
        <taxon>Bacteria</taxon>
        <taxon>Pseudomonadati</taxon>
        <taxon>Pseudomonadota</taxon>
        <taxon>Betaproteobacteria</taxon>
        <taxon>Burkholderiales</taxon>
        <taxon>Sphaerotilaceae</taxon>
        <taxon>Roseateles</taxon>
    </lineage>
</organism>
<dbReference type="Gene3D" id="3.40.50.300">
    <property type="entry name" value="P-loop containing nucleotide triphosphate hydrolases"/>
    <property type="match status" value="1"/>
</dbReference>
<dbReference type="PANTHER" id="PTHR36766">
    <property type="entry name" value="PLANT BROAD-SPECTRUM MILDEW RESISTANCE PROTEIN RPW8"/>
    <property type="match status" value="1"/>
</dbReference>
<dbReference type="InterPro" id="IPR011990">
    <property type="entry name" value="TPR-like_helical_dom_sf"/>
</dbReference>
<dbReference type="RefSeq" id="WP_290360036.1">
    <property type="nucleotide sequence ID" value="NZ_JAUHHC010000004.1"/>
</dbReference>
<dbReference type="Pfam" id="PF00931">
    <property type="entry name" value="NB-ARC"/>
    <property type="match status" value="1"/>
</dbReference>
<dbReference type="PANTHER" id="PTHR36766:SF64">
    <property type="entry name" value="OS12G0206100 PROTEIN"/>
    <property type="match status" value="1"/>
</dbReference>
<accession>A0ABT8DXQ9</accession>
<dbReference type="InterPro" id="IPR027417">
    <property type="entry name" value="P-loop_NTPase"/>
</dbReference>
<dbReference type="Proteomes" id="UP001228044">
    <property type="component" value="Unassembled WGS sequence"/>
</dbReference>
<protein>
    <submittedName>
        <fullName evidence="2">NB-ARC domain-containing protein</fullName>
    </submittedName>
</protein>
<dbReference type="PRINTS" id="PR00364">
    <property type="entry name" value="DISEASERSIST"/>
</dbReference>
<name>A0ABT8DXQ9_9BURK</name>
<dbReference type="EMBL" id="JAUHHC010000004">
    <property type="protein sequence ID" value="MDN3921722.1"/>
    <property type="molecule type" value="Genomic_DNA"/>
</dbReference>
<dbReference type="SUPFAM" id="SSF48452">
    <property type="entry name" value="TPR-like"/>
    <property type="match status" value="1"/>
</dbReference>
<evidence type="ECO:0000259" key="1">
    <source>
        <dbReference type="Pfam" id="PF00931"/>
    </source>
</evidence>
<reference evidence="2 3" key="1">
    <citation type="submission" date="2023-06" db="EMBL/GenBank/DDBJ databases">
        <title>Pelomonas sp. PFR6 16S ribosomal RNA gene Genome sequencing and assembly.</title>
        <authorList>
            <person name="Woo H."/>
        </authorList>
    </citation>
    <scope>NUCLEOTIDE SEQUENCE [LARGE SCALE GENOMIC DNA]</scope>
    <source>
        <strain evidence="2 3">PFR6</strain>
    </source>
</reference>
<proteinExistence type="predicted"/>
<dbReference type="SUPFAM" id="SSF52540">
    <property type="entry name" value="P-loop containing nucleoside triphosphate hydrolases"/>
    <property type="match status" value="1"/>
</dbReference>